<dbReference type="GeneID" id="27347663"/>
<dbReference type="Proteomes" id="UP000054466">
    <property type="component" value="Unassembled WGS sequence"/>
</dbReference>
<dbReference type="AlphaFoldDB" id="A0A0D2C1W4"/>
<keyword evidence="2" id="KW-0472">Membrane</keyword>
<dbReference type="EMBL" id="KN847044">
    <property type="protein sequence ID" value="KIW25278.1"/>
    <property type="molecule type" value="Genomic_DNA"/>
</dbReference>
<evidence type="ECO:0000256" key="2">
    <source>
        <dbReference type="SAM" id="Phobius"/>
    </source>
</evidence>
<name>A0A0D2C1W4_9EURO</name>
<dbReference type="OrthoDB" id="3231000at2759"/>
<dbReference type="HOGENOM" id="CLU_813812_0_0_1"/>
<feature type="transmembrane region" description="Helical" evidence="2">
    <location>
        <begin position="302"/>
        <end position="321"/>
    </location>
</feature>
<accession>A0A0D2C1W4</accession>
<dbReference type="VEuPathDB" id="FungiDB:PV07_08469"/>
<reference evidence="3 4" key="1">
    <citation type="submission" date="2015-01" db="EMBL/GenBank/DDBJ databases">
        <title>The Genome Sequence of Cladophialophora immunda CBS83496.</title>
        <authorList>
            <consortium name="The Broad Institute Genomics Platform"/>
            <person name="Cuomo C."/>
            <person name="de Hoog S."/>
            <person name="Gorbushina A."/>
            <person name="Stielow B."/>
            <person name="Teixiera M."/>
            <person name="Abouelleil A."/>
            <person name="Chapman S.B."/>
            <person name="Priest M."/>
            <person name="Young S.K."/>
            <person name="Wortman J."/>
            <person name="Nusbaum C."/>
            <person name="Birren B."/>
        </authorList>
    </citation>
    <scope>NUCLEOTIDE SEQUENCE [LARGE SCALE GENOMIC DNA]</scope>
    <source>
        <strain evidence="3 4">CBS 83496</strain>
    </source>
</reference>
<dbReference type="STRING" id="569365.A0A0D2C1W4"/>
<evidence type="ECO:0000313" key="4">
    <source>
        <dbReference type="Proteomes" id="UP000054466"/>
    </source>
</evidence>
<dbReference type="RefSeq" id="XP_016245494.1">
    <property type="nucleotide sequence ID" value="XM_016395638.1"/>
</dbReference>
<keyword evidence="2" id="KW-0812">Transmembrane</keyword>
<sequence>MTLQRHVHTERKRPQVEGKDNIADGGHVEMNIWQLSSGLMLVESDGSTSIVFLTVQNIPSKLLSSLHAIPGQPESAARKSHRQSIYHIPEQYGLTLNVQAACHDPSYALSELFFFYISSETQYLNMLQRRLDDTMRSCEGRENLALDDLHHTKQLINSHTRSIEELRLGFSTRTHRHWPPPTTLWSSSSSSAPSFINNIDPTMSAGAQKNPGRPSEGGAVQAKLIDNLAYRHRQAAHLSQRATESMNFVSNGVMLEESRRAMLKADSMEPLTCSPSSSCLYPSLRPFSGPISQSSARANKSIWILVVTLVPATAFAAVLGFRKKISYVKVARALKLRSVDR</sequence>
<feature type="compositionally biased region" description="Basic and acidic residues" evidence="1">
    <location>
        <begin position="12"/>
        <end position="21"/>
    </location>
</feature>
<evidence type="ECO:0000256" key="1">
    <source>
        <dbReference type="SAM" id="MobiDB-lite"/>
    </source>
</evidence>
<protein>
    <submittedName>
        <fullName evidence="3">Uncharacterized protein</fullName>
    </submittedName>
</protein>
<keyword evidence="4" id="KW-1185">Reference proteome</keyword>
<feature type="compositionally biased region" description="Basic residues" evidence="1">
    <location>
        <begin position="1"/>
        <end position="11"/>
    </location>
</feature>
<proteinExistence type="predicted"/>
<keyword evidence="2" id="KW-1133">Transmembrane helix</keyword>
<organism evidence="3 4">
    <name type="scientific">Cladophialophora immunda</name>
    <dbReference type="NCBI Taxonomy" id="569365"/>
    <lineage>
        <taxon>Eukaryota</taxon>
        <taxon>Fungi</taxon>
        <taxon>Dikarya</taxon>
        <taxon>Ascomycota</taxon>
        <taxon>Pezizomycotina</taxon>
        <taxon>Eurotiomycetes</taxon>
        <taxon>Chaetothyriomycetidae</taxon>
        <taxon>Chaetothyriales</taxon>
        <taxon>Herpotrichiellaceae</taxon>
        <taxon>Cladophialophora</taxon>
    </lineage>
</organism>
<gene>
    <name evidence="3" type="ORF">PV07_08469</name>
</gene>
<feature type="region of interest" description="Disordered" evidence="1">
    <location>
        <begin position="1"/>
        <end position="21"/>
    </location>
</feature>
<evidence type="ECO:0000313" key="3">
    <source>
        <dbReference type="EMBL" id="KIW25278.1"/>
    </source>
</evidence>